<feature type="transmembrane region" description="Helical" evidence="6">
    <location>
        <begin position="123"/>
        <end position="144"/>
    </location>
</feature>
<organism evidence="8 9">
    <name type="scientific">Cryobacterium melibiosiphilum</name>
    <dbReference type="NCBI Taxonomy" id="995039"/>
    <lineage>
        <taxon>Bacteria</taxon>
        <taxon>Bacillati</taxon>
        <taxon>Actinomycetota</taxon>
        <taxon>Actinomycetes</taxon>
        <taxon>Micrococcales</taxon>
        <taxon>Microbacteriaceae</taxon>
        <taxon>Cryobacterium</taxon>
    </lineage>
</organism>
<dbReference type="InterPro" id="IPR007267">
    <property type="entry name" value="GtrA_DPMS_TM"/>
</dbReference>
<keyword evidence="9" id="KW-1185">Reference proteome</keyword>
<gene>
    <name evidence="8" type="ORF">D6T64_18250</name>
</gene>
<evidence type="ECO:0000256" key="5">
    <source>
        <dbReference type="SAM" id="MobiDB-lite"/>
    </source>
</evidence>
<feature type="transmembrane region" description="Helical" evidence="6">
    <location>
        <begin position="90"/>
        <end position="111"/>
    </location>
</feature>
<keyword evidence="3 6" id="KW-1133">Transmembrane helix</keyword>
<dbReference type="Proteomes" id="UP000272015">
    <property type="component" value="Unassembled WGS sequence"/>
</dbReference>
<feature type="transmembrane region" description="Helical" evidence="6">
    <location>
        <begin position="151"/>
        <end position="173"/>
    </location>
</feature>
<dbReference type="GO" id="GO:0016020">
    <property type="term" value="C:membrane"/>
    <property type="evidence" value="ECO:0007669"/>
    <property type="project" value="UniProtKB-SubCell"/>
</dbReference>
<name>A0A3A5M9F9_9MICO</name>
<evidence type="ECO:0000259" key="7">
    <source>
        <dbReference type="Pfam" id="PF04138"/>
    </source>
</evidence>
<proteinExistence type="predicted"/>
<dbReference type="AlphaFoldDB" id="A0A3A5M9F9"/>
<comment type="caution">
    <text evidence="8">The sequence shown here is derived from an EMBL/GenBank/DDBJ whole genome shotgun (WGS) entry which is preliminary data.</text>
</comment>
<keyword evidence="2 6" id="KW-0812">Transmembrane</keyword>
<dbReference type="GO" id="GO:0000271">
    <property type="term" value="P:polysaccharide biosynthetic process"/>
    <property type="evidence" value="ECO:0007669"/>
    <property type="project" value="InterPro"/>
</dbReference>
<dbReference type="EMBL" id="QZVS01000094">
    <property type="protein sequence ID" value="RJT86208.1"/>
    <property type="molecule type" value="Genomic_DNA"/>
</dbReference>
<evidence type="ECO:0000256" key="1">
    <source>
        <dbReference type="ARBA" id="ARBA00004141"/>
    </source>
</evidence>
<evidence type="ECO:0000256" key="2">
    <source>
        <dbReference type="ARBA" id="ARBA00022692"/>
    </source>
</evidence>
<accession>A0A3A5M9F9</accession>
<comment type="subcellular location">
    <subcellularLocation>
        <location evidence="1">Membrane</location>
        <topology evidence="1">Multi-pass membrane protein</topology>
    </subcellularLocation>
</comment>
<evidence type="ECO:0000256" key="3">
    <source>
        <dbReference type="ARBA" id="ARBA00022989"/>
    </source>
</evidence>
<feature type="region of interest" description="Disordered" evidence="5">
    <location>
        <begin position="31"/>
        <end position="50"/>
    </location>
</feature>
<evidence type="ECO:0000313" key="9">
    <source>
        <dbReference type="Proteomes" id="UP000272015"/>
    </source>
</evidence>
<protein>
    <recommendedName>
        <fullName evidence="7">GtrA/DPMS transmembrane domain-containing protein</fullName>
    </recommendedName>
</protein>
<sequence length="211" mass="23103">MPHPPPQPARVTPSRGRRCADIFLGALEVEHPGLSRPRPGGTSSIRPSRTIRRCSPRKNRVPAGKAWFRGRTPSNGTHRRVPDTGSMRQFLSFFGGSAVGLLIDLVGFQLLVSAGLAPWQANVISSMLALTTVYFLVARFAFAAAARLRTYLLFFVWYASNIVVFSSLIQLAVTLTDGPPFGFKLASIPVSFAANYLFTRVLFRRATPPAT</sequence>
<evidence type="ECO:0000313" key="8">
    <source>
        <dbReference type="EMBL" id="RJT86208.1"/>
    </source>
</evidence>
<feature type="domain" description="GtrA/DPMS transmembrane" evidence="7">
    <location>
        <begin position="97"/>
        <end position="202"/>
    </location>
</feature>
<evidence type="ECO:0000256" key="6">
    <source>
        <dbReference type="SAM" id="Phobius"/>
    </source>
</evidence>
<keyword evidence="4 6" id="KW-0472">Membrane</keyword>
<dbReference type="Pfam" id="PF04138">
    <property type="entry name" value="GtrA_DPMS_TM"/>
    <property type="match status" value="1"/>
</dbReference>
<reference evidence="8 9" key="1">
    <citation type="submission" date="2018-09" db="EMBL/GenBank/DDBJ databases">
        <title>Novel species of Cryobacterium.</title>
        <authorList>
            <person name="Liu Q."/>
            <person name="Xin Y.-H."/>
        </authorList>
    </citation>
    <scope>NUCLEOTIDE SEQUENCE [LARGE SCALE GENOMIC DNA]</scope>
    <source>
        <strain evidence="8 9">Hh39</strain>
    </source>
</reference>
<evidence type="ECO:0000256" key="4">
    <source>
        <dbReference type="ARBA" id="ARBA00023136"/>
    </source>
</evidence>